<dbReference type="AlphaFoldDB" id="A0A4P7GQ49"/>
<dbReference type="SUPFAM" id="SSF46977">
    <property type="entry name" value="Succinate dehydrogenase/fumarate reductase flavoprotein C-terminal domain"/>
    <property type="match status" value="1"/>
</dbReference>
<feature type="region of interest" description="Disordered" evidence="3">
    <location>
        <begin position="582"/>
        <end position="601"/>
    </location>
</feature>
<dbReference type="InterPro" id="IPR015939">
    <property type="entry name" value="Fum_Rdtase/Succ_DH_flav-like_C"/>
</dbReference>
<dbReference type="Proteomes" id="UP000294894">
    <property type="component" value="Chromosome"/>
</dbReference>
<dbReference type="Pfam" id="PF02910">
    <property type="entry name" value="Succ_DH_flav_C"/>
    <property type="match status" value="1"/>
</dbReference>
<evidence type="ECO:0000256" key="3">
    <source>
        <dbReference type="SAM" id="MobiDB-lite"/>
    </source>
</evidence>
<organism evidence="6 7">
    <name type="scientific">Nocardioides euryhalodurans</name>
    <dbReference type="NCBI Taxonomy" id="2518370"/>
    <lineage>
        <taxon>Bacteria</taxon>
        <taxon>Bacillati</taxon>
        <taxon>Actinomycetota</taxon>
        <taxon>Actinomycetes</taxon>
        <taxon>Propionibacteriales</taxon>
        <taxon>Nocardioidaceae</taxon>
        <taxon>Nocardioides</taxon>
    </lineage>
</organism>
<dbReference type="GO" id="GO:0050660">
    <property type="term" value="F:flavin adenine dinucleotide binding"/>
    <property type="evidence" value="ECO:0007669"/>
    <property type="project" value="TreeGrafter"/>
</dbReference>
<dbReference type="GO" id="GO:0005886">
    <property type="term" value="C:plasma membrane"/>
    <property type="evidence" value="ECO:0007669"/>
    <property type="project" value="TreeGrafter"/>
</dbReference>
<reference evidence="6 7" key="1">
    <citation type="submission" date="2019-03" db="EMBL/GenBank/DDBJ databases">
        <title>Three New Species of Nocardioides, Nocardioides euryhalodurans sp. nov., Nocardioides seonyuensis sp. nov. and Nocardioides eburneoflavus sp. nov., Iolated from Soil.</title>
        <authorList>
            <person name="Roh S.G."/>
            <person name="Lee C."/>
            <person name="Kim M.-K."/>
            <person name="Kim S.B."/>
        </authorList>
    </citation>
    <scope>NUCLEOTIDE SEQUENCE [LARGE SCALE GENOMIC DNA]</scope>
    <source>
        <strain evidence="6 7">MMS17-SY117</strain>
    </source>
</reference>
<dbReference type="InterPro" id="IPR030664">
    <property type="entry name" value="SdhA/FrdA/AprA"/>
</dbReference>
<dbReference type="PANTHER" id="PTHR11632:SF73">
    <property type="entry name" value="BLR3196 PROTEIN"/>
    <property type="match status" value="1"/>
</dbReference>
<dbReference type="KEGG" id="noy:EXE57_07700"/>
<dbReference type="EMBL" id="CP038267">
    <property type="protein sequence ID" value="QBR94376.1"/>
    <property type="molecule type" value="Genomic_DNA"/>
</dbReference>
<dbReference type="InterPro" id="IPR003953">
    <property type="entry name" value="FAD-dep_OxRdtase_2_FAD-bd"/>
</dbReference>
<feature type="domain" description="Fumarate reductase/succinate dehydrogenase flavoprotein-like C-terminal" evidence="5">
    <location>
        <begin position="446"/>
        <end position="558"/>
    </location>
</feature>
<dbReference type="Pfam" id="PF13646">
    <property type="entry name" value="HEAT_2"/>
    <property type="match status" value="2"/>
</dbReference>
<feature type="domain" description="FAD-dependent oxidoreductase 2 FAD-binding" evidence="4">
    <location>
        <begin position="15"/>
        <end position="386"/>
    </location>
</feature>
<dbReference type="InterPro" id="IPR004155">
    <property type="entry name" value="PBS_lyase_HEAT"/>
</dbReference>
<dbReference type="InterPro" id="IPR011989">
    <property type="entry name" value="ARM-like"/>
</dbReference>
<sequence>MEVPPVTPARELTCDVLVVGGGTAGTMAAITAAEAGSDVLLLEKAHVRHSGALAMGMDGVNNAVIPGKADPDDYVAEITRANDGIVNQATVRQTATRGFDMVQRLEKYGVKFEKDEYGEYHVRRVHRSGSYVLPMPEGKDVKKVLYRVMRRREIRERLAIENRLMPVRVLTSGGRAVGVAAFDTRSGEFVTVSAKAVILATGAAGRLGLPASGYLYGTYENPTNAGDGHSMAFHAGAELSGIECFQVNPLIKDYNGPACAYVANPFGGYQVNSEGDRFVDCDYWSGQMMAEVKEEIDSARGPIYLKLSHLPDETITQLEGILHHTERPTRGTFHSGRGHDYRTHDVEMHISEIGLCGGHSSSGVWVDEHAQTTVPGLYAAGDLACVPHNYMIGAFVFGDLAGAHASGHLPEERLPLPEDQLAAAHELIYRPLRHPDGPPQQQVEYKLRRFVNDYVAPPKTARKLEIAVETFDRMTGEIELMGARTPHELMRCVEVSFIRDCAELAARASMVREESRWGLYHARADLPLRDDDAWFFHLNVRRRGDGATEFVRRPVNGYLVPLEDLQIPEGAPQDVAVIAVSEPRHQSSGRPVEEGRVAEADESRSPRILELLELTEAGADLGALAGFLADEDARVRRAAVASVTELVPDGTGPALAAALSDDDADVRRAAGDALRELVEVLPPSPELQTALVASLDTGDPLARAAVVDVLRALRLGDAERFRRAVADADARVRIQGVRGLVSLDDSPGVAAAAADEVREVRVVVAHGLGTIGDQDSATTLERLAHDADLLVRAAALEAAAGLEEAPRLWALAGASVEDAAWQVRVGAARGLAVAPDAVAVAPLLTALGDTHPDVRKAAVLALSARTTDPEVRDAVERATKDADADVRGYARRLL</sequence>
<dbReference type="Gene3D" id="1.25.10.10">
    <property type="entry name" value="Leucine-rich Repeat Variant"/>
    <property type="match status" value="3"/>
</dbReference>
<dbReference type="OrthoDB" id="9805351at2"/>
<dbReference type="InterPro" id="IPR021133">
    <property type="entry name" value="HEAT_type_2"/>
</dbReference>
<name>A0A4P7GQ49_9ACTN</name>
<accession>A0A4P7GQ49</accession>
<dbReference type="SUPFAM" id="SSF51905">
    <property type="entry name" value="FAD/NAD(P)-binding domain"/>
    <property type="match status" value="1"/>
</dbReference>
<dbReference type="NCBIfam" id="NF010374">
    <property type="entry name" value="PRK13800.1"/>
    <property type="match status" value="1"/>
</dbReference>
<dbReference type="InterPro" id="IPR037099">
    <property type="entry name" value="Fum_R/Succ_DH_flav-like_C_sf"/>
</dbReference>
<evidence type="ECO:0000259" key="4">
    <source>
        <dbReference type="Pfam" id="PF00890"/>
    </source>
</evidence>
<dbReference type="InterPro" id="IPR016024">
    <property type="entry name" value="ARM-type_fold"/>
</dbReference>
<keyword evidence="1" id="KW-0285">Flavoprotein</keyword>
<proteinExistence type="predicted"/>
<dbReference type="PRINTS" id="PR00411">
    <property type="entry name" value="PNDRDTASEI"/>
</dbReference>
<keyword evidence="7" id="KW-1185">Reference proteome</keyword>
<evidence type="ECO:0000313" key="6">
    <source>
        <dbReference type="EMBL" id="QBR94376.1"/>
    </source>
</evidence>
<evidence type="ECO:0000259" key="5">
    <source>
        <dbReference type="Pfam" id="PF02910"/>
    </source>
</evidence>
<dbReference type="PANTHER" id="PTHR11632">
    <property type="entry name" value="SUCCINATE DEHYDROGENASE 2 FLAVOPROTEIN SUBUNIT"/>
    <property type="match status" value="1"/>
</dbReference>
<dbReference type="NCBIfam" id="NF006131">
    <property type="entry name" value="PRK08275.1"/>
    <property type="match status" value="1"/>
</dbReference>
<evidence type="ECO:0000313" key="7">
    <source>
        <dbReference type="Proteomes" id="UP000294894"/>
    </source>
</evidence>
<dbReference type="Gene3D" id="3.50.50.60">
    <property type="entry name" value="FAD/NAD(P)-binding domain"/>
    <property type="match status" value="2"/>
</dbReference>
<keyword evidence="2" id="KW-0560">Oxidoreductase</keyword>
<dbReference type="GO" id="GO:0000104">
    <property type="term" value="F:succinate dehydrogenase activity"/>
    <property type="evidence" value="ECO:0007669"/>
    <property type="project" value="TreeGrafter"/>
</dbReference>
<dbReference type="Pfam" id="PF00890">
    <property type="entry name" value="FAD_binding_2"/>
    <property type="match status" value="1"/>
</dbReference>
<dbReference type="PROSITE" id="PS50077">
    <property type="entry name" value="HEAT_REPEAT"/>
    <property type="match status" value="1"/>
</dbReference>
<evidence type="ECO:0000256" key="1">
    <source>
        <dbReference type="ARBA" id="ARBA00022630"/>
    </source>
</evidence>
<dbReference type="GO" id="GO:0009061">
    <property type="term" value="P:anaerobic respiration"/>
    <property type="evidence" value="ECO:0007669"/>
    <property type="project" value="TreeGrafter"/>
</dbReference>
<dbReference type="SUPFAM" id="SSF48371">
    <property type="entry name" value="ARM repeat"/>
    <property type="match status" value="1"/>
</dbReference>
<gene>
    <name evidence="6" type="ORF">EXE57_07700</name>
</gene>
<protein>
    <submittedName>
        <fullName evidence="6">Fumarate reductase/succinate dehydrogenase flavoprotein subunit</fullName>
    </submittedName>
</protein>
<dbReference type="SMART" id="SM00567">
    <property type="entry name" value="EZ_HEAT"/>
    <property type="match status" value="5"/>
</dbReference>
<evidence type="ECO:0000256" key="2">
    <source>
        <dbReference type="ARBA" id="ARBA00023002"/>
    </source>
</evidence>
<dbReference type="PRINTS" id="PR00368">
    <property type="entry name" value="FADPNR"/>
</dbReference>
<feature type="compositionally biased region" description="Basic and acidic residues" evidence="3">
    <location>
        <begin position="591"/>
        <end position="601"/>
    </location>
</feature>
<dbReference type="InterPro" id="IPR036188">
    <property type="entry name" value="FAD/NAD-bd_sf"/>
</dbReference>
<dbReference type="GO" id="GO:0009055">
    <property type="term" value="F:electron transfer activity"/>
    <property type="evidence" value="ECO:0007669"/>
    <property type="project" value="TreeGrafter"/>
</dbReference>